<dbReference type="GO" id="GO:0000981">
    <property type="term" value="F:DNA-binding transcription factor activity, RNA polymerase II-specific"/>
    <property type="evidence" value="ECO:0007669"/>
    <property type="project" value="TreeGrafter"/>
</dbReference>
<keyword evidence="1" id="KW-0479">Metal-binding</keyword>
<dbReference type="InterPro" id="IPR013087">
    <property type="entry name" value="Znf_C2H2_type"/>
</dbReference>
<keyword evidence="4" id="KW-0862">Zinc</keyword>
<dbReference type="PANTHER" id="PTHR14003:SF19">
    <property type="entry name" value="YY2 TRANSCRIPTION FACTOR"/>
    <property type="match status" value="1"/>
</dbReference>
<dbReference type="AlphaFoldDB" id="A0AAN7GNL4"/>
<evidence type="ECO:0000256" key="6">
    <source>
        <dbReference type="PROSITE-ProRule" id="PRU00042"/>
    </source>
</evidence>
<feature type="compositionally biased region" description="Low complexity" evidence="7">
    <location>
        <begin position="80"/>
        <end position="105"/>
    </location>
</feature>
<reference evidence="9" key="1">
    <citation type="journal article" date="2023" name="Mol. Phylogenet. Evol.">
        <title>Genome-scale phylogeny and comparative genomics of the fungal order Sordariales.</title>
        <authorList>
            <person name="Hensen N."/>
            <person name="Bonometti L."/>
            <person name="Westerberg I."/>
            <person name="Brannstrom I.O."/>
            <person name="Guillou S."/>
            <person name="Cros-Aarteil S."/>
            <person name="Calhoun S."/>
            <person name="Haridas S."/>
            <person name="Kuo A."/>
            <person name="Mondo S."/>
            <person name="Pangilinan J."/>
            <person name="Riley R."/>
            <person name="LaButti K."/>
            <person name="Andreopoulos B."/>
            <person name="Lipzen A."/>
            <person name="Chen C."/>
            <person name="Yan M."/>
            <person name="Daum C."/>
            <person name="Ng V."/>
            <person name="Clum A."/>
            <person name="Steindorff A."/>
            <person name="Ohm R.A."/>
            <person name="Martin F."/>
            <person name="Silar P."/>
            <person name="Natvig D.O."/>
            <person name="Lalanne C."/>
            <person name="Gautier V."/>
            <person name="Ament-Velasquez S.L."/>
            <person name="Kruys A."/>
            <person name="Hutchinson M.I."/>
            <person name="Powell A.J."/>
            <person name="Barry K."/>
            <person name="Miller A.N."/>
            <person name="Grigoriev I.V."/>
            <person name="Debuchy R."/>
            <person name="Gladieux P."/>
            <person name="Hiltunen Thoren M."/>
            <person name="Johannesson H."/>
        </authorList>
    </citation>
    <scope>NUCLEOTIDE SEQUENCE</scope>
    <source>
        <strain evidence="9">CBS 990.96</strain>
    </source>
</reference>
<feature type="region of interest" description="Disordered" evidence="7">
    <location>
        <begin position="47"/>
        <end position="105"/>
    </location>
</feature>
<dbReference type="GO" id="GO:0005667">
    <property type="term" value="C:transcription regulator complex"/>
    <property type="evidence" value="ECO:0007669"/>
    <property type="project" value="TreeGrafter"/>
</dbReference>
<proteinExistence type="predicted"/>
<keyword evidence="3 6" id="KW-0863">Zinc-finger</keyword>
<evidence type="ECO:0000313" key="9">
    <source>
        <dbReference type="EMBL" id="KAK4223261.1"/>
    </source>
</evidence>
<evidence type="ECO:0000256" key="4">
    <source>
        <dbReference type="ARBA" id="ARBA00022833"/>
    </source>
</evidence>
<evidence type="ECO:0000256" key="7">
    <source>
        <dbReference type="SAM" id="MobiDB-lite"/>
    </source>
</evidence>
<gene>
    <name evidence="9" type="ORF">QBC38DRAFT_54273</name>
</gene>
<evidence type="ECO:0000256" key="3">
    <source>
        <dbReference type="ARBA" id="ARBA00022771"/>
    </source>
</evidence>
<evidence type="ECO:0000256" key="2">
    <source>
        <dbReference type="ARBA" id="ARBA00022737"/>
    </source>
</evidence>
<dbReference type="Pfam" id="PF00096">
    <property type="entry name" value="zf-C2H2"/>
    <property type="match status" value="1"/>
</dbReference>
<sequence>MSELLATPAQGVLPTEPQYFPDFGCTSIDLGLDFSWLALEAPSTTYAPPPALTEGSDIGFHTGEQPTSTNSEHSNSVTETSQSGSPRAPSSSPHSSSGTTSSSRGFPTACPYTCSTCLRQYDTPKKLKQHAHKYHKMEHPCPHDNCDRAFDLVADLKRHLDTIKHGGKRQFGCPRPGCQKMFTRRDNMRRHVNEDHDQITTRRKAVKQKKRKISVTLQRNDME</sequence>
<keyword evidence="10" id="KW-1185">Reference proteome</keyword>
<dbReference type="PANTHER" id="PTHR14003">
    <property type="entry name" value="TRANSCRIPTIONAL REPRESSOR PROTEIN YY"/>
    <property type="match status" value="1"/>
</dbReference>
<dbReference type="EMBL" id="MU865433">
    <property type="protein sequence ID" value="KAK4223261.1"/>
    <property type="molecule type" value="Genomic_DNA"/>
</dbReference>
<dbReference type="InterPro" id="IPR036236">
    <property type="entry name" value="Znf_C2H2_sf"/>
</dbReference>
<keyword evidence="2" id="KW-0677">Repeat</keyword>
<protein>
    <recommendedName>
        <fullName evidence="5">C2H2 type master regulator of conidiophore development brlA</fullName>
    </recommendedName>
</protein>
<dbReference type="GO" id="GO:0000785">
    <property type="term" value="C:chromatin"/>
    <property type="evidence" value="ECO:0007669"/>
    <property type="project" value="TreeGrafter"/>
</dbReference>
<accession>A0AAN7GNL4</accession>
<dbReference type="Proteomes" id="UP001301958">
    <property type="component" value="Unassembled WGS sequence"/>
</dbReference>
<evidence type="ECO:0000313" key="10">
    <source>
        <dbReference type="Proteomes" id="UP001301958"/>
    </source>
</evidence>
<evidence type="ECO:0000259" key="8">
    <source>
        <dbReference type="PROSITE" id="PS50157"/>
    </source>
</evidence>
<reference evidence="9" key="2">
    <citation type="submission" date="2023-05" db="EMBL/GenBank/DDBJ databases">
        <authorList>
            <consortium name="Lawrence Berkeley National Laboratory"/>
            <person name="Steindorff A."/>
            <person name="Hensen N."/>
            <person name="Bonometti L."/>
            <person name="Westerberg I."/>
            <person name="Brannstrom I.O."/>
            <person name="Guillou S."/>
            <person name="Cros-Aarteil S."/>
            <person name="Calhoun S."/>
            <person name="Haridas S."/>
            <person name="Kuo A."/>
            <person name="Mondo S."/>
            <person name="Pangilinan J."/>
            <person name="Riley R."/>
            <person name="Labutti K."/>
            <person name="Andreopoulos B."/>
            <person name="Lipzen A."/>
            <person name="Chen C."/>
            <person name="Yanf M."/>
            <person name="Daum C."/>
            <person name="Ng V."/>
            <person name="Clum A."/>
            <person name="Ohm R."/>
            <person name="Martin F."/>
            <person name="Silar P."/>
            <person name="Natvig D."/>
            <person name="Lalanne C."/>
            <person name="Gautier V."/>
            <person name="Ament-Velasquez S.L."/>
            <person name="Kruys A."/>
            <person name="Hutchinson M.I."/>
            <person name="Powell A.J."/>
            <person name="Barry K."/>
            <person name="Miller A.N."/>
            <person name="Grigoriev I.V."/>
            <person name="Debuchy R."/>
            <person name="Gladieux P."/>
            <person name="Thoren M.H."/>
            <person name="Johannesson H."/>
        </authorList>
    </citation>
    <scope>NUCLEOTIDE SEQUENCE</scope>
    <source>
        <strain evidence="9">CBS 990.96</strain>
    </source>
</reference>
<dbReference type="GO" id="GO:0000978">
    <property type="term" value="F:RNA polymerase II cis-regulatory region sequence-specific DNA binding"/>
    <property type="evidence" value="ECO:0007669"/>
    <property type="project" value="TreeGrafter"/>
</dbReference>
<dbReference type="GO" id="GO:0008270">
    <property type="term" value="F:zinc ion binding"/>
    <property type="evidence" value="ECO:0007669"/>
    <property type="project" value="UniProtKB-KW"/>
</dbReference>
<feature type="domain" description="C2H2-type" evidence="8">
    <location>
        <begin position="139"/>
        <end position="170"/>
    </location>
</feature>
<evidence type="ECO:0000256" key="1">
    <source>
        <dbReference type="ARBA" id="ARBA00022723"/>
    </source>
</evidence>
<feature type="domain" description="C2H2-type" evidence="8">
    <location>
        <begin position="171"/>
        <end position="196"/>
    </location>
</feature>
<feature type="domain" description="C2H2-type" evidence="8">
    <location>
        <begin position="112"/>
        <end position="140"/>
    </location>
</feature>
<dbReference type="SUPFAM" id="SSF57667">
    <property type="entry name" value="beta-beta-alpha zinc fingers"/>
    <property type="match status" value="1"/>
</dbReference>
<comment type="caution">
    <text evidence="9">The sequence shown here is derived from an EMBL/GenBank/DDBJ whole genome shotgun (WGS) entry which is preliminary data.</text>
</comment>
<dbReference type="SMART" id="SM00355">
    <property type="entry name" value="ZnF_C2H2"/>
    <property type="match status" value="3"/>
</dbReference>
<evidence type="ECO:0000256" key="5">
    <source>
        <dbReference type="ARBA" id="ARBA00044085"/>
    </source>
</evidence>
<dbReference type="PROSITE" id="PS50157">
    <property type="entry name" value="ZINC_FINGER_C2H2_2"/>
    <property type="match status" value="3"/>
</dbReference>
<dbReference type="PROSITE" id="PS00028">
    <property type="entry name" value="ZINC_FINGER_C2H2_1"/>
    <property type="match status" value="3"/>
</dbReference>
<dbReference type="Gene3D" id="3.30.160.60">
    <property type="entry name" value="Classic Zinc Finger"/>
    <property type="match status" value="2"/>
</dbReference>
<name>A0AAN7GNL4_9PEZI</name>
<organism evidence="9 10">
    <name type="scientific">Podospora fimiseda</name>
    <dbReference type="NCBI Taxonomy" id="252190"/>
    <lineage>
        <taxon>Eukaryota</taxon>
        <taxon>Fungi</taxon>
        <taxon>Dikarya</taxon>
        <taxon>Ascomycota</taxon>
        <taxon>Pezizomycotina</taxon>
        <taxon>Sordariomycetes</taxon>
        <taxon>Sordariomycetidae</taxon>
        <taxon>Sordariales</taxon>
        <taxon>Podosporaceae</taxon>
        <taxon>Podospora</taxon>
    </lineage>
</organism>
<feature type="compositionally biased region" description="Polar residues" evidence="7">
    <location>
        <begin position="64"/>
        <end position="79"/>
    </location>
</feature>